<dbReference type="PROSITE" id="PS50109">
    <property type="entry name" value="HIS_KIN"/>
    <property type="match status" value="1"/>
</dbReference>
<evidence type="ECO:0000256" key="11">
    <source>
        <dbReference type="ARBA" id="ARBA00023136"/>
    </source>
</evidence>
<organism evidence="13 14">
    <name type="scientific">Candidatus Terasakiella magnetica</name>
    <dbReference type="NCBI Taxonomy" id="1867952"/>
    <lineage>
        <taxon>Bacteria</taxon>
        <taxon>Pseudomonadati</taxon>
        <taxon>Pseudomonadota</taxon>
        <taxon>Alphaproteobacteria</taxon>
        <taxon>Rhodospirillales</taxon>
        <taxon>Terasakiellaceae</taxon>
        <taxon>Terasakiella</taxon>
    </lineage>
</organism>
<evidence type="ECO:0000259" key="12">
    <source>
        <dbReference type="PROSITE" id="PS50109"/>
    </source>
</evidence>
<evidence type="ECO:0000256" key="6">
    <source>
        <dbReference type="ARBA" id="ARBA00022679"/>
    </source>
</evidence>
<dbReference type="OrthoDB" id="9813151at2"/>
<dbReference type="Pfam" id="PF02518">
    <property type="entry name" value="HATPase_c"/>
    <property type="match status" value="1"/>
</dbReference>
<dbReference type="InterPro" id="IPR005467">
    <property type="entry name" value="His_kinase_dom"/>
</dbReference>
<evidence type="ECO:0000256" key="5">
    <source>
        <dbReference type="ARBA" id="ARBA00022553"/>
    </source>
</evidence>
<evidence type="ECO:0000256" key="2">
    <source>
        <dbReference type="ARBA" id="ARBA00004236"/>
    </source>
</evidence>
<dbReference type="STRING" id="1867952.MTBPR1_10136"/>
<dbReference type="AlphaFoldDB" id="A0A1C3RC81"/>
<dbReference type="EMBL" id="FLYE01000001">
    <property type="protein sequence ID" value="SCA54889.1"/>
    <property type="molecule type" value="Genomic_DNA"/>
</dbReference>
<keyword evidence="6 13" id="KW-0808">Transferase</keyword>
<comment type="subcellular location">
    <subcellularLocation>
        <location evidence="2">Cell membrane</location>
    </subcellularLocation>
</comment>
<dbReference type="Gene3D" id="3.30.450.20">
    <property type="entry name" value="PAS domain"/>
    <property type="match status" value="1"/>
</dbReference>
<dbReference type="Gene3D" id="1.10.287.130">
    <property type="match status" value="1"/>
</dbReference>
<dbReference type="GO" id="GO:0005524">
    <property type="term" value="F:ATP binding"/>
    <property type="evidence" value="ECO:0007669"/>
    <property type="project" value="UniProtKB-KW"/>
</dbReference>
<dbReference type="GO" id="GO:0005886">
    <property type="term" value="C:plasma membrane"/>
    <property type="evidence" value="ECO:0007669"/>
    <property type="project" value="UniProtKB-SubCell"/>
</dbReference>
<dbReference type="SMART" id="SM00091">
    <property type="entry name" value="PAS"/>
    <property type="match status" value="1"/>
</dbReference>
<evidence type="ECO:0000313" key="13">
    <source>
        <dbReference type="EMBL" id="SCA54889.1"/>
    </source>
</evidence>
<evidence type="ECO:0000256" key="4">
    <source>
        <dbReference type="ARBA" id="ARBA00022475"/>
    </source>
</evidence>
<name>A0A1C3RC81_9PROT</name>
<accession>A0A1C3RC81</accession>
<dbReference type="GO" id="GO:0016036">
    <property type="term" value="P:cellular response to phosphate starvation"/>
    <property type="evidence" value="ECO:0007669"/>
    <property type="project" value="TreeGrafter"/>
</dbReference>
<keyword evidence="8" id="KW-0418">Kinase</keyword>
<dbReference type="NCBIfam" id="TIGR00229">
    <property type="entry name" value="sensory_box"/>
    <property type="match status" value="1"/>
</dbReference>
<reference evidence="13 14" key="1">
    <citation type="submission" date="2016-07" db="EMBL/GenBank/DDBJ databases">
        <authorList>
            <person name="Lefevre C.T."/>
        </authorList>
    </citation>
    <scope>NUCLEOTIDE SEQUENCE [LARGE SCALE GENOMIC DNA]</scope>
    <source>
        <strain evidence="13">PR1</strain>
    </source>
</reference>
<dbReference type="RefSeq" id="WP_069185625.1">
    <property type="nucleotide sequence ID" value="NZ_FLYE01000001.1"/>
</dbReference>
<dbReference type="CDD" id="cd00130">
    <property type="entry name" value="PAS"/>
    <property type="match status" value="1"/>
</dbReference>
<keyword evidence="9" id="KW-0067">ATP-binding</keyword>
<evidence type="ECO:0000256" key="8">
    <source>
        <dbReference type="ARBA" id="ARBA00022777"/>
    </source>
</evidence>
<dbReference type="GO" id="GO:0004721">
    <property type="term" value="F:phosphoprotein phosphatase activity"/>
    <property type="evidence" value="ECO:0007669"/>
    <property type="project" value="TreeGrafter"/>
</dbReference>
<dbReference type="SMART" id="SM00387">
    <property type="entry name" value="HATPase_c"/>
    <property type="match status" value="1"/>
</dbReference>
<dbReference type="Gene3D" id="3.30.565.10">
    <property type="entry name" value="Histidine kinase-like ATPase, C-terminal domain"/>
    <property type="match status" value="1"/>
</dbReference>
<evidence type="ECO:0000256" key="10">
    <source>
        <dbReference type="ARBA" id="ARBA00023012"/>
    </source>
</evidence>
<keyword evidence="11" id="KW-0472">Membrane</keyword>
<evidence type="ECO:0000313" key="14">
    <source>
        <dbReference type="Proteomes" id="UP000231658"/>
    </source>
</evidence>
<protein>
    <recommendedName>
        <fullName evidence="3">histidine kinase</fullName>
        <ecNumber evidence="3">2.7.13.3</ecNumber>
    </recommendedName>
</protein>
<gene>
    <name evidence="13" type="ORF">MTBPR1_10136</name>
</gene>
<evidence type="ECO:0000256" key="1">
    <source>
        <dbReference type="ARBA" id="ARBA00000085"/>
    </source>
</evidence>
<dbReference type="InterPro" id="IPR013656">
    <property type="entry name" value="PAS_4"/>
</dbReference>
<dbReference type="Pfam" id="PF00512">
    <property type="entry name" value="HisKA"/>
    <property type="match status" value="1"/>
</dbReference>
<proteinExistence type="predicted"/>
<comment type="catalytic activity">
    <reaction evidence="1">
        <text>ATP + protein L-histidine = ADP + protein N-phospho-L-histidine.</text>
        <dbReference type="EC" id="2.7.13.3"/>
    </reaction>
</comment>
<keyword evidence="4" id="KW-1003">Cell membrane</keyword>
<dbReference type="InterPro" id="IPR036890">
    <property type="entry name" value="HATPase_C_sf"/>
</dbReference>
<dbReference type="InterPro" id="IPR004358">
    <property type="entry name" value="Sig_transdc_His_kin-like_C"/>
</dbReference>
<dbReference type="GO" id="GO:0000155">
    <property type="term" value="F:phosphorelay sensor kinase activity"/>
    <property type="evidence" value="ECO:0007669"/>
    <property type="project" value="InterPro"/>
</dbReference>
<evidence type="ECO:0000256" key="3">
    <source>
        <dbReference type="ARBA" id="ARBA00012438"/>
    </source>
</evidence>
<keyword evidence="10" id="KW-0902">Two-component regulatory system</keyword>
<dbReference type="SUPFAM" id="SSF55874">
    <property type="entry name" value="ATPase domain of HSP90 chaperone/DNA topoisomerase II/histidine kinase"/>
    <property type="match status" value="1"/>
</dbReference>
<dbReference type="InterPro" id="IPR035965">
    <property type="entry name" value="PAS-like_dom_sf"/>
</dbReference>
<dbReference type="SUPFAM" id="SSF55785">
    <property type="entry name" value="PYP-like sensor domain (PAS domain)"/>
    <property type="match status" value="1"/>
</dbReference>
<dbReference type="CDD" id="cd00082">
    <property type="entry name" value="HisKA"/>
    <property type="match status" value="1"/>
</dbReference>
<sequence>MLFRKKKSPVHKRVAETVTVSATDDANAILASLADPILVLDSQRVVKHANQAAMDLFGRMLVGRNIVQCIRQPHVIDAVEHVFKTKETWDGEVKFPAPVERHLSLRVTMIGEREGVSITVRDTTREKRTEEMHSDFVANVSHELRSPLSALVGFIETLQGPANDDPEARERFLGIMIQEANRMARLIDDLLSLSRVQIQEHVAPEEPVNMTTVLKNVVDILSLKAENRQMELILNCEASDCIISGDQDQMTQVFQNLIDNAIKYSKVGTSVEINCRYIEQLPHKSAPGVQVAVCDHGDGIDEEHLPRLTERFYRIDKARSRTMGGTGLGLAIVKHIIMRHRGRIQIESKAGEGSCFTVLLPLKA</sequence>
<keyword evidence="5" id="KW-0597">Phosphoprotein</keyword>
<dbReference type="FunFam" id="3.30.565.10:FF:000006">
    <property type="entry name" value="Sensor histidine kinase WalK"/>
    <property type="match status" value="1"/>
</dbReference>
<dbReference type="PANTHER" id="PTHR45453">
    <property type="entry name" value="PHOSPHATE REGULON SENSOR PROTEIN PHOR"/>
    <property type="match status" value="1"/>
</dbReference>
<dbReference type="SMART" id="SM00388">
    <property type="entry name" value="HisKA"/>
    <property type="match status" value="1"/>
</dbReference>
<dbReference type="PRINTS" id="PR00344">
    <property type="entry name" value="BCTRLSENSOR"/>
</dbReference>
<dbReference type="InterPro" id="IPR000014">
    <property type="entry name" value="PAS"/>
</dbReference>
<dbReference type="SUPFAM" id="SSF47384">
    <property type="entry name" value="Homodimeric domain of signal transducing histidine kinase"/>
    <property type="match status" value="1"/>
</dbReference>
<evidence type="ECO:0000256" key="7">
    <source>
        <dbReference type="ARBA" id="ARBA00022741"/>
    </source>
</evidence>
<dbReference type="EC" id="2.7.13.3" evidence="3"/>
<keyword evidence="14" id="KW-1185">Reference proteome</keyword>
<dbReference type="FunFam" id="1.10.287.130:FF:000008">
    <property type="entry name" value="Two-component sensor histidine kinase"/>
    <property type="match status" value="1"/>
</dbReference>
<dbReference type="PANTHER" id="PTHR45453:SF1">
    <property type="entry name" value="PHOSPHATE REGULON SENSOR PROTEIN PHOR"/>
    <property type="match status" value="1"/>
</dbReference>
<dbReference type="InterPro" id="IPR003661">
    <property type="entry name" value="HisK_dim/P_dom"/>
</dbReference>
<evidence type="ECO:0000256" key="9">
    <source>
        <dbReference type="ARBA" id="ARBA00022840"/>
    </source>
</evidence>
<keyword evidence="7" id="KW-0547">Nucleotide-binding</keyword>
<dbReference type="InterPro" id="IPR050351">
    <property type="entry name" value="BphY/WalK/GraS-like"/>
</dbReference>
<dbReference type="InterPro" id="IPR036097">
    <property type="entry name" value="HisK_dim/P_sf"/>
</dbReference>
<dbReference type="InterPro" id="IPR003594">
    <property type="entry name" value="HATPase_dom"/>
</dbReference>
<dbReference type="Pfam" id="PF08448">
    <property type="entry name" value="PAS_4"/>
    <property type="match status" value="1"/>
</dbReference>
<feature type="domain" description="Histidine kinase" evidence="12">
    <location>
        <begin position="139"/>
        <end position="364"/>
    </location>
</feature>
<dbReference type="Proteomes" id="UP000231658">
    <property type="component" value="Unassembled WGS sequence"/>
</dbReference>